<dbReference type="WBParaSite" id="jg12787">
    <property type="protein sequence ID" value="jg12787"/>
    <property type="gene ID" value="jg12787"/>
</dbReference>
<sequence>MHPQSGPLCGPHPDAEDVAEACNPDLPSIVQARVRSAVAALNADIQDYDPAKIRIIRMPRSEINQQTDDTIVPHPEASYQVPTAANFEDYDCDDGEEASGFGGSQTITTESESRLVLRLRPPSADSTAAPTESSTMSHHTLIRKTNRCHKRHQPYNCGELRAKHKVEYFDCGGPGADSLTSESLPEHKGKNCPYCAALRFRSETFAKCCANGKVKLRAVPQAPPFSVELLIGDERVGFHHVNRIPVNAVRDFRRELRLYNSFCSMAPTSVNQKPAPPRGEPAVLLNKR</sequence>
<evidence type="ECO:0000313" key="2">
    <source>
        <dbReference type="WBParaSite" id="jg12787"/>
    </source>
</evidence>
<dbReference type="AlphaFoldDB" id="A0A915CUI4"/>
<dbReference type="Proteomes" id="UP000887574">
    <property type="component" value="Unplaced"/>
</dbReference>
<protein>
    <submittedName>
        <fullName evidence="2">Uncharacterized protein</fullName>
    </submittedName>
</protein>
<keyword evidence="1" id="KW-1185">Reference proteome</keyword>
<accession>A0A915CUI4</accession>
<organism evidence="1 2">
    <name type="scientific">Ditylenchus dipsaci</name>
    <dbReference type="NCBI Taxonomy" id="166011"/>
    <lineage>
        <taxon>Eukaryota</taxon>
        <taxon>Metazoa</taxon>
        <taxon>Ecdysozoa</taxon>
        <taxon>Nematoda</taxon>
        <taxon>Chromadorea</taxon>
        <taxon>Rhabditida</taxon>
        <taxon>Tylenchina</taxon>
        <taxon>Tylenchomorpha</taxon>
        <taxon>Sphaerularioidea</taxon>
        <taxon>Anguinidae</taxon>
        <taxon>Anguininae</taxon>
        <taxon>Ditylenchus</taxon>
    </lineage>
</organism>
<proteinExistence type="predicted"/>
<evidence type="ECO:0000313" key="1">
    <source>
        <dbReference type="Proteomes" id="UP000887574"/>
    </source>
</evidence>
<reference evidence="2" key="1">
    <citation type="submission" date="2022-11" db="UniProtKB">
        <authorList>
            <consortium name="WormBaseParasite"/>
        </authorList>
    </citation>
    <scope>IDENTIFICATION</scope>
</reference>
<name>A0A915CUI4_9BILA</name>